<comment type="caution">
    <text evidence="1">The sequence shown here is derived from an EMBL/GenBank/DDBJ whole genome shotgun (WGS) entry which is preliminary data.</text>
</comment>
<name>A0ACC0I2E5_9ERIC</name>
<sequence>MSALTPIILYKPTSTTRTTTISYAFLLLPSLKSLKIVSNPEFPSSRLLFSGEFVSRKPVLGCKRARNRSRPNTMTGSISSSGYRGSSSDEGVRVLQQDSSIHGSSEFPPNFTVVRLESTLNRLSKWIVTALFGAILLWRHDAGALWAAMGSVANVGLSTVLKQLLNQERPVSNLRSDPGMPSSHAQSIFFTFVFAVFSMVENLGINELTIALSVLTLAFGAYLSWLRVSQQLHTISQVAELNSFGGSITYETQVYTAVLCHFVFFSQSICHNISLCTSVYMSCVYRIMNINSSSTSYMVAAELKSLMQVVMIL</sequence>
<evidence type="ECO:0000313" key="2">
    <source>
        <dbReference type="Proteomes" id="UP001060215"/>
    </source>
</evidence>
<proteinExistence type="predicted"/>
<accession>A0ACC0I2E5</accession>
<protein>
    <submittedName>
        <fullName evidence="1">Uncharacterized protein</fullName>
    </submittedName>
</protein>
<dbReference type="Proteomes" id="UP001060215">
    <property type="component" value="Chromosome 2"/>
</dbReference>
<reference evidence="1 2" key="1">
    <citation type="journal article" date="2022" name="Plant J.">
        <title>Chromosome-level genome of Camellia lanceoleosa provides a valuable resource for understanding genome evolution and self-incompatibility.</title>
        <authorList>
            <person name="Gong W."/>
            <person name="Xiao S."/>
            <person name="Wang L."/>
            <person name="Liao Z."/>
            <person name="Chang Y."/>
            <person name="Mo W."/>
            <person name="Hu G."/>
            <person name="Li W."/>
            <person name="Zhao G."/>
            <person name="Zhu H."/>
            <person name="Hu X."/>
            <person name="Ji K."/>
            <person name="Xiang X."/>
            <person name="Song Q."/>
            <person name="Yuan D."/>
            <person name="Jin S."/>
            <person name="Zhang L."/>
        </authorList>
    </citation>
    <scope>NUCLEOTIDE SEQUENCE [LARGE SCALE GENOMIC DNA]</scope>
    <source>
        <strain evidence="1">SQ_2022a</strain>
    </source>
</reference>
<dbReference type="EMBL" id="CM045759">
    <property type="protein sequence ID" value="KAI8019829.1"/>
    <property type="molecule type" value="Genomic_DNA"/>
</dbReference>
<gene>
    <name evidence="1" type="ORF">LOK49_LG04G01150</name>
</gene>
<keyword evidence="2" id="KW-1185">Reference proteome</keyword>
<organism evidence="1 2">
    <name type="scientific">Camellia lanceoleosa</name>
    <dbReference type="NCBI Taxonomy" id="1840588"/>
    <lineage>
        <taxon>Eukaryota</taxon>
        <taxon>Viridiplantae</taxon>
        <taxon>Streptophyta</taxon>
        <taxon>Embryophyta</taxon>
        <taxon>Tracheophyta</taxon>
        <taxon>Spermatophyta</taxon>
        <taxon>Magnoliopsida</taxon>
        <taxon>eudicotyledons</taxon>
        <taxon>Gunneridae</taxon>
        <taxon>Pentapetalae</taxon>
        <taxon>asterids</taxon>
        <taxon>Ericales</taxon>
        <taxon>Theaceae</taxon>
        <taxon>Camellia</taxon>
    </lineage>
</organism>
<evidence type="ECO:0000313" key="1">
    <source>
        <dbReference type="EMBL" id="KAI8019829.1"/>
    </source>
</evidence>